<protein>
    <submittedName>
        <fullName evidence="2">MbeD_MobD superfamily protein</fullName>
    </submittedName>
</protein>
<organism evidence="2">
    <name type="scientific">Edwardsiella tarda</name>
    <dbReference type="NCBI Taxonomy" id="636"/>
    <lineage>
        <taxon>Bacteria</taxon>
        <taxon>Pseudomonadati</taxon>
        <taxon>Pseudomonadota</taxon>
        <taxon>Gammaproteobacteria</taxon>
        <taxon>Enterobacterales</taxon>
        <taxon>Hafniaceae</taxon>
        <taxon>Edwardsiella</taxon>
    </lineage>
</organism>
<feature type="compositionally biased region" description="Basic and acidic residues" evidence="1">
    <location>
        <begin position="336"/>
        <end position="365"/>
    </location>
</feature>
<sequence>MIVKFHARGRGGGSGPVDYLLGKDRNREQAFVLQGKPEEVRELIDATPFAKKYTSGVLSFAERELPPGAREKIMASFERILMPGLEKNQYSILWVEHRDKGRIELNFLIPNMELQSGKRLQPYYDRADRPRVDAWQTLINHHYGLHDPNAPENRRTLVTPNNLPGTKKEAAEAITRGLEAICRTGEIKTRQDVIQALTAAGFEVVRTTRSCISIADPDGGRNLRLKGAIYEQSFENGRGLRAAIERAGERYRENAEQRVQQAREICRRGVELKRAENQRRYPASRGFGHGITGETPGRRERRNDVAKGERVKTGNAYMVDHAVSDVSDVRREWRSTLVHGEPDRREPGGNPAAERHAETTGRENVGRTFLPGPEREISGTAKGNESGELDGGQAKRREAGEGVTSHDRIGKAVIERIRAATAGLCAATERMGARLRGIAGDVFSYAAEQRDTEKTDHAIESAGAGLERANRTIEPVVQCEQAIRNEMIRQEKQRQLQLEKELELTRSRTRERSYSGPSL</sequence>
<dbReference type="EMBL" id="MG228255">
    <property type="protein sequence ID" value="AWH59640.1"/>
    <property type="molecule type" value="Genomic_DNA"/>
</dbReference>
<evidence type="ECO:0000256" key="1">
    <source>
        <dbReference type="SAM" id="MobiDB-lite"/>
    </source>
</evidence>
<feature type="region of interest" description="Disordered" evidence="1">
    <location>
        <begin position="283"/>
        <end position="310"/>
    </location>
</feature>
<proteinExistence type="predicted"/>
<dbReference type="AlphaFoldDB" id="A0A2S1PMH2"/>
<feature type="compositionally biased region" description="Basic and acidic residues" evidence="1">
    <location>
        <begin position="296"/>
        <end position="310"/>
    </location>
</feature>
<reference evidence="2" key="1">
    <citation type="journal article" date="2017" name="J. Clin. Microbiol.">
        <title>Comparative phenotypic and genotypic analysis of Edwardsiella spp. isolates from different hosts and geographic origins, with an emphasis on isolates formerly classified as E. tarda and an evaluation of diagnostic methods.</title>
        <authorList>
            <person name="Reichley S.R."/>
            <person name="Ware C."/>
            <person name="Steadman J."/>
            <person name="Gaunt P.S."/>
            <person name="Garcia J.C."/>
            <person name="LaFrentz B.R."/>
            <person name="Thachil A."/>
            <person name="Waldbieser G.C."/>
            <person name="Stine C.B."/>
            <person name="Bujan N."/>
            <person name="Arias C.R."/>
            <person name="Loch T."/>
            <person name="Welch T.J."/>
            <person name="Cipriano R.C."/>
            <person name="Greenway T.E."/>
            <person name="Khoo L.H."/>
            <person name="Wise D.J."/>
            <person name="Lawrence M.L."/>
            <person name="Griffin M.J."/>
        </authorList>
    </citation>
    <scope>NUCLEOTIDE SEQUENCE</scope>
    <source>
        <strain evidence="2">9.1</strain>
        <plasmid evidence="2">p9.1_2</plasmid>
    </source>
</reference>
<name>A0A2S1PMH2_EDWTA</name>
<evidence type="ECO:0000313" key="2">
    <source>
        <dbReference type="EMBL" id="AWH59640.1"/>
    </source>
</evidence>
<keyword evidence="2" id="KW-0614">Plasmid</keyword>
<feature type="compositionally biased region" description="Basic and acidic residues" evidence="1">
    <location>
        <begin position="393"/>
        <end position="406"/>
    </location>
</feature>
<feature type="region of interest" description="Disordered" evidence="1">
    <location>
        <begin position="336"/>
        <end position="406"/>
    </location>
</feature>
<dbReference type="NCBIfam" id="NF047848">
    <property type="entry name" value="relax_MbeA_E1"/>
    <property type="match status" value="1"/>
</dbReference>
<geneLocation type="plasmid" evidence="2">
    <name>p9.1_2</name>
</geneLocation>
<accession>A0A2S1PMH2</accession>